<reference evidence="3 4" key="1">
    <citation type="submission" date="2019-03" db="EMBL/GenBank/DDBJ databases">
        <title>Genomic Encyclopedia of Type Strains, Phase IV (KMG-IV): sequencing the most valuable type-strain genomes for metagenomic binning, comparative biology and taxonomic classification.</title>
        <authorList>
            <person name="Goeker M."/>
        </authorList>
    </citation>
    <scope>NUCLEOTIDE SEQUENCE [LARGE SCALE GENOMIC DNA]</scope>
    <source>
        <strain evidence="3 4">DSM 26377</strain>
    </source>
</reference>
<evidence type="ECO:0000256" key="1">
    <source>
        <dbReference type="SAM" id="MobiDB-lite"/>
    </source>
</evidence>
<protein>
    <submittedName>
        <fullName evidence="3">Uncharacterized protein</fullName>
    </submittedName>
</protein>
<name>A0A4R7P4F3_9GAMM</name>
<evidence type="ECO:0000256" key="2">
    <source>
        <dbReference type="SAM" id="Phobius"/>
    </source>
</evidence>
<feature type="region of interest" description="Disordered" evidence="1">
    <location>
        <begin position="1"/>
        <end position="27"/>
    </location>
</feature>
<feature type="transmembrane region" description="Helical" evidence="2">
    <location>
        <begin position="60"/>
        <end position="81"/>
    </location>
</feature>
<accession>A0A4R7P4F3</accession>
<keyword evidence="2" id="KW-0812">Transmembrane</keyword>
<keyword evidence="2" id="KW-1133">Transmembrane helix</keyword>
<keyword evidence="2" id="KW-0472">Membrane</keyword>
<feature type="transmembrane region" description="Helical" evidence="2">
    <location>
        <begin position="30"/>
        <end position="48"/>
    </location>
</feature>
<keyword evidence="4" id="KW-1185">Reference proteome</keyword>
<proteinExistence type="predicted"/>
<sequence>MTLAVTNKAAMTDAPPPAAPEKAPPKSMNSFRLLGVILAGVIGIRRTSDRGGGVSNASTGAILGAVLIFAAVAMLGMYAFVNAVKSAAGN</sequence>
<dbReference type="EMBL" id="SOBT01000009">
    <property type="protein sequence ID" value="TDU28528.1"/>
    <property type="molecule type" value="Genomic_DNA"/>
</dbReference>
<evidence type="ECO:0000313" key="4">
    <source>
        <dbReference type="Proteomes" id="UP000295341"/>
    </source>
</evidence>
<organism evidence="3 4">
    <name type="scientific">Panacagrimonas perspica</name>
    <dbReference type="NCBI Taxonomy" id="381431"/>
    <lineage>
        <taxon>Bacteria</taxon>
        <taxon>Pseudomonadati</taxon>
        <taxon>Pseudomonadota</taxon>
        <taxon>Gammaproteobacteria</taxon>
        <taxon>Nevskiales</taxon>
        <taxon>Nevskiaceae</taxon>
        <taxon>Panacagrimonas</taxon>
    </lineage>
</organism>
<evidence type="ECO:0000313" key="3">
    <source>
        <dbReference type="EMBL" id="TDU28528.1"/>
    </source>
</evidence>
<gene>
    <name evidence="3" type="ORF">DFR24_2900</name>
</gene>
<dbReference type="AlphaFoldDB" id="A0A4R7P4F3"/>
<comment type="caution">
    <text evidence="3">The sequence shown here is derived from an EMBL/GenBank/DDBJ whole genome shotgun (WGS) entry which is preliminary data.</text>
</comment>
<dbReference type="Proteomes" id="UP000295341">
    <property type="component" value="Unassembled WGS sequence"/>
</dbReference>